<dbReference type="InterPro" id="IPR050736">
    <property type="entry name" value="Sensor_HK_Regulatory"/>
</dbReference>
<dbReference type="Pfam" id="PF00672">
    <property type="entry name" value="HAMP"/>
    <property type="match status" value="1"/>
</dbReference>
<dbReference type="PRINTS" id="PR00344">
    <property type="entry name" value="BCTRLSENSOR"/>
</dbReference>
<dbReference type="Gene3D" id="3.30.565.10">
    <property type="entry name" value="Histidine kinase-like ATPase, C-terminal domain"/>
    <property type="match status" value="1"/>
</dbReference>
<dbReference type="GO" id="GO:0005524">
    <property type="term" value="F:ATP binding"/>
    <property type="evidence" value="ECO:0007669"/>
    <property type="project" value="UniProtKB-KW"/>
</dbReference>
<dbReference type="InterPro" id="IPR005467">
    <property type="entry name" value="His_kinase_dom"/>
</dbReference>
<dbReference type="InterPro" id="IPR003660">
    <property type="entry name" value="HAMP_dom"/>
</dbReference>
<dbReference type="InterPro" id="IPR003594">
    <property type="entry name" value="HATPase_dom"/>
</dbReference>
<name>A0ABU9DBC7_9PROT</name>
<dbReference type="Pfam" id="PF02518">
    <property type="entry name" value="HATPase_c"/>
    <property type="match status" value="1"/>
</dbReference>
<evidence type="ECO:0000256" key="1">
    <source>
        <dbReference type="ARBA" id="ARBA00000085"/>
    </source>
</evidence>
<dbReference type="SUPFAM" id="SSF47384">
    <property type="entry name" value="Homodimeric domain of signal transducing histidine kinase"/>
    <property type="match status" value="1"/>
</dbReference>
<keyword evidence="8" id="KW-1133">Transmembrane helix</keyword>
<evidence type="ECO:0000256" key="7">
    <source>
        <dbReference type="ARBA" id="ARBA00023012"/>
    </source>
</evidence>
<dbReference type="CDD" id="cd06225">
    <property type="entry name" value="HAMP"/>
    <property type="match status" value="1"/>
</dbReference>
<dbReference type="CDD" id="cd00082">
    <property type="entry name" value="HisKA"/>
    <property type="match status" value="1"/>
</dbReference>
<keyword evidence="7" id="KW-0902">Two-component regulatory system</keyword>
<dbReference type="InterPro" id="IPR036097">
    <property type="entry name" value="HisK_dim/P_sf"/>
</dbReference>
<evidence type="ECO:0000256" key="4">
    <source>
        <dbReference type="ARBA" id="ARBA00022553"/>
    </source>
</evidence>
<dbReference type="SUPFAM" id="SSF158472">
    <property type="entry name" value="HAMP domain-like"/>
    <property type="match status" value="1"/>
</dbReference>
<dbReference type="PANTHER" id="PTHR43711">
    <property type="entry name" value="TWO-COMPONENT HISTIDINE KINASE"/>
    <property type="match status" value="1"/>
</dbReference>
<dbReference type="PROSITE" id="PS50109">
    <property type="entry name" value="HIS_KIN"/>
    <property type="match status" value="1"/>
</dbReference>
<dbReference type="SMART" id="SM00387">
    <property type="entry name" value="HATPase_c"/>
    <property type="match status" value="1"/>
</dbReference>
<evidence type="ECO:0000259" key="10">
    <source>
        <dbReference type="PROSITE" id="PS50885"/>
    </source>
</evidence>
<dbReference type="SMART" id="SM00304">
    <property type="entry name" value="HAMP"/>
    <property type="match status" value="1"/>
</dbReference>
<dbReference type="SMART" id="SM00388">
    <property type="entry name" value="HisKA"/>
    <property type="match status" value="1"/>
</dbReference>
<evidence type="ECO:0000256" key="8">
    <source>
        <dbReference type="SAM" id="Phobius"/>
    </source>
</evidence>
<dbReference type="PROSITE" id="PS50885">
    <property type="entry name" value="HAMP"/>
    <property type="match status" value="1"/>
</dbReference>
<sequence>MIKLPRPRSLLQLTLIGFTLVSLPLLIALVTALYYVEQMAGQSQQAVYNAVQAIQNSQILGEQVRNMERSSNQYLLFQDAAFLQTYVSLHQQFEKTSERLARLALGPEQRASLQDLMQREARIYQILSLNSPDSEASQEAVQNFDRINALAADLLAENNRLVDRKVQDMQKHAARSQQVLVWEALALIPTTLLFILLFTALITRPIGQMDQAIQRLGRGRFDEPVEVRGPADLRQLGERLEWLRRRLIELEEGKNRFLRHVSHELKTPLTALREGTDLLAEELPGPLNKDQQEIAGILQQNCLQLQHLIEDLLNFSAAQARNATLDFKPVELKPLVLEVMNAHKLAAKAKHLSFEPDLTEVTVVGDRDKLRTVVDNLVSNAVKYCPEQGKVMLSLGVLGNMATLDVMDTGPGISDQDKSLIFEPFYQGKAPARGPVQGTGLGLSIVKEFVLAHQGSIDVLESAPEGAHFRVTLPRVQVAGSPGEQT</sequence>
<evidence type="ECO:0000256" key="5">
    <source>
        <dbReference type="ARBA" id="ARBA00022679"/>
    </source>
</evidence>
<keyword evidence="8" id="KW-0472">Membrane</keyword>
<feature type="domain" description="HAMP" evidence="10">
    <location>
        <begin position="200"/>
        <end position="252"/>
    </location>
</feature>
<evidence type="ECO:0000313" key="12">
    <source>
        <dbReference type="Proteomes" id="UP001446205"/>
    </source>
</evidence>
<feature type="domain" description="Histidine kinase" evidence="9">
    <location>
        <begin position="260"/>
        <end position="477"/>
    </location>
</feature>
<keyword evidence="11" id="KW-0067">ATP-binding</keyword>
<dbReference type="Gene3D" id="1.10.287.130">
    <property type="match status" value="1"/>
</dbReference>
<comment type="caution">
    <text evidence="11">The sequence shown here is derived from an EMBL/GenBank/DDBJ whole genome shotgun (WGS) entry which is preliminary data.</text>
</comment>
<keyword evidence="4" id="KW-0597">Phosphoprotein</keyword>
<dbReference type="InterPro" id="IPR003661">
    <property type="entry name" value="HisK_dim/P_dom"/>
</dbReference>
<keyword evidence="5" id="KW-0808">Transferase</keyword>
<dbReference type="SUPFAM" id="SSF55874">
    <property type="entry name" value="ATPase domain of HSP90 chaperone/DNA topoisomerase II/histidine kinase"/>
    <property type="match status" value="1"/>
</dbReference>
<dbReference type="InterPro" id="IPR036890">
    <property type="entry name" value="HATPase_C_sf"/>
</dbReference>
<dbReference type="Gene3D" id="6.10.340.10">
    <property type="match status" value="1"/>
</dbReference>
<dbReference type="Proteomes" id="UP001446205">
    <property type="component" value="Unassembled WGS sequence"/>
</dbReference>
<reference evidence="11 12" key="1">
    <citation type="submission" date="2024-04" db="EMBL/GenBank/DDBJ databases">
        <authorList>
            <person name="Abashina T."/>
            <person name="Shaikin A."/>
        </authorList>
    </citation>
    <scope>NUCLEOTIDE SEQUENCE [LARGE SCALE GENOMIC DNA]</scope>
    <source>
        <strain evidence="11 12">AAFK</strain>
    </source>
</reference>
<dbReference type="PANTHER" id="PTHR43711:SF1">
    <property type="entry name" value="HISTIDINE KINASE 1"/>
    <property type="match status" value="1"/>
</dbReference>
<dbReference type="RefSeq" id="WP_341371341.1">
    <property type="nucleotide sequence ID" value="NZ_JBBPCO010000010.1"/>
</dbReference>
<keyword evidence="12" id="KW-1185">Reference proteome</keyword>
<gene>
    <name evidence="11" type="ORF">WOB96_10990</name>
</gene>
<keyword evidence="8" id="KW-0812">Transmembrane</keyword>
<feature type="transmembrane region" description="Helical" evidence="8">
    <location>
        <begin position="179"/>
        <end position="202"/>
    </location>
</feature>
<comment type="catalytic activity">
    <reaction evidence="1">
        <text>ATP + protein L-histidine = ADP + protein N-phospho-L-histidine.</text>
        <dbReference type="EC" id="2.7.13.3"/>
    </reaction>
</comment>
<evidence type="ECO:0000259" key="9">
    <source>
        <dbReference type="PROSITE" id="PS50109"/>
    </source>
</evidence>
<dbReference type="EMBL" id="JBBPCO010000010">
    <property type="protein sequence ID" value="MEK8090286.1"/>
    <property type="molecule type" value="Genomic_DNA"/>
</dbReference>
<accession>A0ABU9DBC7</accession>
<evidence type="ECO:0000256" key="2">
    <source>
        <dbReference type="ARBA" id="ARBA00004370"/>
    </source>
</evidence>
<evidence type="ECO:0000313" key="11">
    <source>
        <dbReference type="EMBL" id="MEK8090286.1"/>
    </source>
</evidence>
<comment type="subcellular location">
    <subcellularLocation>
        <location evidence="2">Membrane</location>
    </subcellularLocation>
</comment>
<dbReference type="CDD" id="cd00075">
    <property type="entry name" value="HATPase"/>
    <property type="match status" value="1"/>
</dbReference>
<organism evidence="11 12">
    <name type="scientific">Thermithiobacillus plumbiphilus</name>
    <dbReference type="NCBI Taxonomy" id="1729899"/>
    <lineage>
        <taxon>Bacteria</taxon>
        <taxon>Pseudomonadati</taxon>
        <taxon>Pseudomonadota</taxon>
        <taxon>Acidithiobacillia</taxon>
        <taxon>Acidithiobacillales</taxon>
        <taxon>Thermithiobacillaceae</taxon>
        <taxon>Thermithiobacillus</taxon>
    </lineage>
</organism>
<evidence type="ECO:0000256" key="3">
    <source>
        <dbReference type="ARBA" id="ARBA00012438"/>
    </source>
</evidence>
<dbReference type="Pfam" id="PF00512">
    <property type="entry name" value="HisKA"/>
    <property type="match status" value="1"/>
</dbReference>
<keyword evidence="11" id="KW-0547">Nucleotide-binding</keyword>
<dbReference type="InterPro" id="IPR004358">
    <property type="entry name" value="Sig_transdc_His_kin-like_C"/>
</dbReference>
<keyword evidence="6" id="KW-0418">Kinase</keyword>
<feature type="transmembrane region" description="Helical" evidence="8">
    <location>
        <begin position="12"/>
        <end position="36"/>
    </location>
</feature>
<evidence type="ECO:0000256" key="6">
    <source>
        <dbReference type="ARBA" id="ARBA00022777"/>
    </source>
</evidence>
<proteinExistence type="predicted"/>
<dbReference type="EC" id="2.7.13.3" evidence="3"/>
<protein>
    <recommendedName>
        <fullName evidence="3">histidine kinase</fullName>
        <ecNumber evidence="3">2.7.13.3</ecNumber>
    </recommendedName>
</protein>